<dbReference type="InterPro" id="IPR050471">
    <property type="entry name" value="AB_hydrolase"/>
</dbReference>
<dbReference type="PANTHER" id="PTHR43433">
    <property type="entry name" value="HYDROLASE, ALPHA/BETA FOLD FAMILY PROTEIN"/>
    <property type="match status" value="1"/>
</dbReference>
<dbReference type="InterPro" id="IPR029058">
    <property type="entry name" value="AB_hydrolase_fold"/>
</dbReference>
<dbReference type="Pfam" id="PF00561">
    <property type="entry name" value="Abhydrolase_1"/>
    <property type="match status" value="1"/>
</dbReference>
<sequence>MIIAGAPDVPTLHAEAPDGVLVAYRRFAGERATDAADAAPPVLLVHGFATTARVTWEGTGWVRALQAAGRDVIVTDLRGHGDSDKPVDAASYGRDRLGDDLVAVLDSAGVEVVDAVGYSLGGRIVSALTGRASGRVRRVVIGGAGPSELFATWDPEEARGLLLRGAPPRNPVIAQVLRPALESGADREALLACIEGIAGAPLELPSELAALFVVGELDPVPAGVEQLARDRGSDVITVPGRDHVSTLTSRTFKDAAIGFLAG</sequence>
<evidence type="ECO:0000313" key="2">
    <source>
        <dbReference type="EMBL" id="XBX81397.1"/>
    </source>
</evidence>
<gene>
    <name evidence="2" type="ORF">ABIQ69_12340</name>
</gene>
<dbReference type="Gene3D" id="3.40.50.1820">
    <property type="entry name" value="alpha/beta hydrolase"/>
    <property type="match status" value="1"/>
</dbReference>
<dbReference type="EMBL" id="CP158374">
    <property type="protein sequence ID" value="XBX81397.1"/>
    <property type="molecule type" value="Genomic_DNA"/>
</dbReference>
<keyword evidence="2" id="KW-0378">Hydrolase</keyword>
<dbReference type="PANTHER" id="PTHR43433:SF5">
    <property type="entry name" value="AB HYDROLASE-1 DOMAIN-CONTAINING PROTEIN"/>
    <property type="match status" value="1"/>
</dbReference>
<dbReference type="InterPro" id="IPR000073">
    <property type="entry name" value="AB_hydrolase_1"/>
</dbReference>
<dbReference type="GO" id="GO:0016787">
    <property type="term" value="F:hydrolase activity"/>
    <property type="evidence" value="ECO:0007669"/>
    <property type="project" value="UniProtKB-KW"/>
</dbReference>
<feature type="domain" description="AB hydrolase-1" evidence="1">
    <location>
        <begin position="40"/>
        <end position="151"/>
    </location>
</feature>
<reference evidence="2" key="1">
    <citation type="submission" date="2024-05" db="EMBL/GenBank/DDBJ databases">
        <authorList>
            <person name="Yu L."/>
        </authorList>
    </citation>
    <scope>NUCLEOTIDE SEQUENCE</scope>
    <source>
        <strain evidence="2">G08B096</strain>
    </source>
</reference>
<name>A0AAU7W7I4_9MICO</name>
<dbReference type="RefSeq" id="WP_350347419.1">
    <property type="nucleotide sequence ID" value="NZ_CP158374.1"/>
</dbReference>
<organism evidence="2">
    <name type="scientific">Agromyces sp. G08B096</name>
    <dbReference type="NCBI Taxonomy" id="3156399"/>
    <lineage>
        <taxon>Bacteria</taxon>
        <taxon>Bacillati</taxon>
        <taxon>Actinomycetota</taxon>
        <taxon>Actinomycetes</taxon>
        <taxon>Micrococcales</taxon>
        <taxon>Microbacteriaceae</taxon>
        <taxon>Agromyces</taxon>
    </lineage>
</organism>
<protein>
    <submittedName>
        <fullName evidence="2">Alpha/beta fold hydrolase</fullName>
    </submittedName>
</protein>
<proteinExistence type="predicted"/>
<dbReference type="AlphaFoldDB" id="A0AAU7W7I4"/>
<evidence type="ECO:0000259" key="1">
    <source>
        <dbReference type="Pfam" id="PF00561"/>
    </source>
</evidence>
<dbReference type="SUPFAM" id="SSF53474">
    <property type="entry name" value="alpha/beta-Hydrolases"/>
    <property type="match status" value="1"/>
</dbReference>
<accession>A0AAU7W7I4</accession>